<organism evidence="2 3">
    <name type="scientific">Marssonina brunnea f. sp. multigermtubi (strain MB_m1)</name>
    <name type="common">Marssonina leaf spot fungus</name>
    <dbReference type="NCBI Taxonomy" id="1072389"/>
    <lineage>
        <taxon>Eukaryota</taxon>
        <taxon>Fungi</taxon>
        <taxon>Dikarya</taxon>
        <taxon>Ascomycota</taxon>
        <taxon>Pezizomycotina</taxon>
        <taxon>Leotiomycetes</taxon>
        <taxon>Helotiales</taxon>
        <taxon>Drepanopezizaceae</taxon>
        <taxon>Drepanopeziza</taxon>
    </lineage>
</organism>
<dbReference type="SMART" id="SM00672">
    <property type="entry name" value="CAP10"/>
    <property type="match status" value="1"/>
</dbReference>
<sequence length="685" mass="78057">MLDIRILRLLPYVACVLSLFTLTSYLYSNEFAHTHRLSTPTWWPGADGNALHNPDIPLPSPEEDHHPIIGLLARADQEFDELLVKETFDLPAAAQRYRERRGRHPPPGFDKWWEYAKDHHAIIVEDFWDQIYHDLNPLWALDPVQMLRDVRMQMSQMKVRKGKVSQKTDHFWMPIWQELIQTVAKGLPDMDLAMNTMDEPRMWVPWEKMGEHMEHERSGRKLVDKSVLTDKFSGEWMDGCGNGMLLNGGRVLMGIDFVEYNATAELIEQFPWNTAGSIWPRVVAPCPPGSPARTCPIQTDFSQPPNMTLAHTGPHTHQGYVSNYTLSMSICHQPDLQGLHGFFIESISIATTDKLFPMFGSSKLAEGSEILVPPTMYYKGDKRFTSAEDAAVPWDKKTSTMIWRGLASGGRNRAENWKGFHRHRLVSMLNGTQALLMPNSSSFIDIATLPLEPYSLSTFTSPDPNERAQAMGEWLNSFADASFIDLSCFPKQDPPSLGCEYTDHLFAPKSSISLLKQQAHKYLPDVDGNSFSGRYRDFLQSFSVPLKATLFKEWHDSRLVAWKHFVPVDNRYMDLYGIMEFFVGTGTADGFHPESAPLDERSDETGTFRTKKGGRDRLAQKIGADGRAWALKVLRKEDMQIYMYRLLLEYARVMDVKRDVLGWVEVVEEEEGEMHGEGAARSTSK</sequence>
<feature type="domain" description="Glycosyl transferase CAP10" evidence="1">
    <location>
        <begin position="330"/>
        <end position="657"/>
    </location>
</feature>
<dbReference type="InterPro" id="IPR006598">
    <property type="entry name" value="CAP10"/>
</dbReference>
<accession>K1WB13</accession>
<dbReference type="PANTHER" id="PTHR12203:SF22">
    <property type="entry name" value="CAPSULE ASSOCIATED PROTEIN"/>
    <property type="match status" value="1"/>
</dbReference>
<evidence type="ECO:0000313" key="2">
    <source>
        <dbReference type="EMBL" id="EKD14490.1"/>
    </source>
</evidence>
<name>K1WB13_MARBU</name>
<reference evidence="2 3" key="1">
    <citation type="journal article" date="2012" name="BMC Genomics">
        <title>Sequencing the genome of Marssonina brunnea reveals fungus-poplar co-evolution.</title>
        <authorList>
            <person name="Zhu S."/>
            <person name="Cao Y.-Z."/>
            <person name="Jiang C."/>
            <person name="Tan B.-Y."/>
            <person name="Wang Z."/>
            <person name="Feng S."/>
            <person name="Zhang L."/>
            <person name="Su X.-H."/>
            <person name="Brejova B."/>
            <person name="Vinar T."/>
            <person name="Xu M."/>
            <person name="Wang M.-X."/>
            <person name="Zhang S.-G."/>
            <person name="Huang M.-R."/>
            <person name="Wu R."/>
            <person name="Zhou Y."/>
        </authorList>
    </citation>
    <scope>NUCLEOTIDE SEQUENCE [LARGE SCALE GENOMIC DNA]</scope>
    <source>
        <strain evidence="2 3">MB_m1</strain>
    </source>
</reference>
<dbReference type="InterPro" id="IPR051091">
    <property type="entry name" value="O-Glucosyltr/Glycosyltrsf_90"/>
</dbReference>
<proteinExistence type="predicted"/>
<keyword evidence="3" id="KW-1185">Reference proteome</keyword>
<gene>
    <name evidence="2" type="ORF">MBM_07211</name>
</gene>
<dbReference type="Proteomes" id="UP000006753">
    <property type="component" value="Unassembled WGS sequence"/>
</dbReference>
<dbReference type="AlphaFoldDB" id="K1WB13"/>
<dbReference type="STRING" id="1072389.K1WB13"/>
<dbReference type="OrthoDB" id="541052at2759"/>
<evidence type="ECO:0000259" key="1">
    <source>
        <dbReference type="SMART" id="SM00672"/>
    </source>
</evidence>
<dbReference type="HOGENOM" id="CLU_005027_4_2_1"/>
<dbReference type="eggNOG" id="KOG2458">
    <property type="taxonomic scope" value="Eukaryota"/>
</dbReference>
<dbReference type="InParanoid" id="K1WB13"/>
<evidence type="ECO:0000313" key="3">
    <source>
        <dbReference type="Proteomes" id="UP000006753"/>
    </source>
</evidence>
<protein>
    <submittedName>
        <fullName evidence="2">Capsule associated protein</fullName>
    </submittedName>
</protein>
<dbReference type="EMBL" id="JH921445">
    <property type="protein sequence ID" value="EKD14490.1"/>
    <property type="molecule type" value="Genomic_DNA"/>
</dbReference>
<dbReference type="PANTHER" id="PTHR12203">
    <property type="entry name" value="KDEL LYS-ASP-GLU-LEU CONTAINING - RELATED"/>
    <property type="match status" value="1"/>
</dbReference>
<dbReference type="KEGG" id="mbe:MBM_07211"/>